<sequence>MLGRFFVRLATDSNQAVKVRYTLDKLQQYTGVQAASGPFLTV</sequence>
<gene>
    <name evidence="1" type="ordered locus">TREAZ_2252</name>
</gene>
<dbReference type="AlphaFoldDB" id="F5Y853"/>
<dbReference type="HOGENOM" id="CLU_3259274_0_0_12"/>
<reference evidence="1 2" key="2">
    <citation type="journal article" date="2011" name="ISME J.">
        <title>RNA-seq reveals cooperative metabolic interactions between two termite-gut spirochete species in co-culture.</title>
        <authorList>
            <person name="Rosenthal A.Z."/>
            <person name="Matson E.G."/>
            <person name="Eldar A."/>
            <person name="Leadbetter J.R."/>
        </authorList>
    </citation>
    <scope>NUCLEOTIDE SEQUENCE [LARGE SCALE GENOMIC DNA]</scope>
    <source>
        <strain evidence="2">ATCC BAA-888 / DSM 13862 / ZAS-9</strain>
    </source>
</reference>
<dbReference type="InParanoid" id="F5Y853"/>
<name>F5Y853_LEAAZ</name>
<accession>F5Y853</accession>
<protein>
    <submittedName>
        <fullName evidence="1">Uncharacterized protein</fullName>
    </submittedName>
</protein>
<proteinExistence type="predicted"/>
<dbReference type="Proteomes" id="UP000009222">
    <property type="component" value="Chromosome"/>
</dbReference>
<keyword evidence="2" id="KW-1185">Reference proteome</keyword>
<evidence type="ECO:0000313" key="1">
    <source>
        <dbReference type="EMBL" id="AEF83427.1"/>
    </source>
</evidence>
<organism evidence="1 2">
    <name type="scientific">Leadbettera azotonutricia (strain ATCC BAA-888 / DSM 13862 / ZAS-9)</name>
    <name type="common">Treponema azotonutricium</name>
    <dbReference type="NCBI Taxonomy" id="545695"/>
    <lineage>
        <taxon>Bacteria</taxon>
        <taxon>Pseudomonadati</taxon>
        <taxon>Spirochaetota</taxon>
        <taxon>Spirochaetia</taxon>
        <taxon>Spirochaetales</taxon>
        <taxon>Breznakiellaceae</taxon>
        <taxon>Leadbettera</taxon>
    </lineage>
</organism>
<dbReference type="KEGG" id="taz:TREAZ_2252"/>
<dbReference type="EMBL" id="CP001841">
    <property type="protein sequence ID" value="AEF83427.1"/>
    <property type="molecule type" value="Genomic_DNA"/>
</dbReference>
<reference evidence="2" key="1">
    <citation type="submission" date="2009-12" db="EMBL/GenBank/DDBJ databases">
        <title>Complete sequence of Treponema azotonutricium strain ZAS-9.</title>
        <authorList>
            <person name="Tetu S.G."/>
            <person name="Matson E."/>
            <person name="Ren Q."/>
            <person name="Seshadri R."/>
            <person name="Elbourne L."/>
            <person name="Hassan K.A."/>
            <person name="Durkin A."/>
            <person name="Radune D."/>
            <person name="Mohamoud Y."/>
            <person name="Shay R."/>
            <person name="Jin S."/>
            <person name="Zhang X."/>
            <person name="Lucey K."/>
            <person name="Ballor N.R."/>
            <person name="Ottesen E."/>
            <person name="Rosenthal R."/>
            <person name="Allen A."/>
            <person name="Leadbetter J.R."/>
            <person name="Paulsen I.T."/>
        </authorList>
    </citation>
    <scope>NUCLEOTIDE SEQUENCE [LARGE SCALE GENOMIC DNA]</scope>
    <source>
        <strain evidence="2">ATCC BAA-888 / DSM 13862 / ZAS-9</strain>
    </source>
</reference>
<evidence type="ECO:0000313" key="2">
    <source>
        <dbReference type="Proteomes" id="UP000009222"/>
    </source>
</evidence>